<dbReference type="SUPFAM" id="SSF48403">
    <property type="entry name" value="Ankyrin repeat"/>
    <property type="match status" value="1"/>
</dbReference>
<dbReference type="AlphaFoldDB" id="A0AAX2ZIT4"/>
<proteinExistence type="predicted"/>
<dbReference type="InterPro" id="IPR036770">
    <property type="entry name" value="Ankyrin_rpt-contain_sf"/>
</dbReference>
<evidence type="ECO:0000313" key="2">
    <source>
        <dbReference type="Proteomes" id="UP001198983"/>
    </source>
</evidence>
<dbReference type="Proteomes" id="UP001198983">
    <property type="component" value="Chromosome"/>
</dbReference>
<dbReference type="RefSeq" id="WP_228417110.1">
    <property type="nucleotide sequence ID" value="NZ_CP081135.1"/>
</dbReference>
<keyword evidence="2" id="KW-1185">Reference proteome</keyword>
<evidence type="ECO:0000313" key="1">
    <source>
        <dbReference type="EMBL" id="UEL49244.1"/>
    </source>
</evidence>
<dbReference type="KEGG" id="tem:JW646_07315"/>
<gene>
    <name evidence="1" type="ORF">JW646_07315</name>
</gene>
<accession>A0AAX2ZIT4</accession>
<name>A0AAX2ZIT4_9FIRM</name>
<protein>
    <recommendedName>
        <fullName evidence="3">Ankyrin repeat-containing protein</fullName>
    </recommendedName>
</protein>
<dbReference type="EMBL" id="CP081135">
    <property type="protein sequence ID" value="UEL49244.1"/>
    <property type="molecule type" value="Genomic_DNA"/>
</dbReference>
<reference evidence="1 2" key="1">
    <citation type="journal article" date="2023" name="Int. J. Syst. Evol. Microbiol.">
        <title>Terrisporobacter hibernicus sp. nov., isolated from bovine faeces in Northern Ireland.</title>
        <authorList>
            <person name="Mitchell M."/>
            <person name="Nguyen S.V."/>
            <person name="Connor M."/>
            <person name="Fairley D.J."/>
            <person name="Donoghue O."/>
            <person name="Marshall H."/>
            <person name="Koolman L."/>
            <person name="McMullan G."/>
            <person name="Schaffer K.E."/>
            <person name="McGrath J.W."/>
            <person name="Fanning S."/>
        </authorList>
    </citation>
    <scope>NUCLEOTIDE SEQUENCE [LARGE SCALE GENOMIC DNA]</scope>
    <source>
        <strain evidence="1 2">MCA3</strain>
    </source>
</reference>
<evidence type="ECO:0008006" key="3">
    <source>
        <dbReference type="Google" id="ProtNLM"/>
    </source>
</evidence>
<sequence>MNINKADYFTIAQFGNLSTLLRKIDLEKKTLDQVKNLCDKNGMSLLQHSLANRKFDISEYLIENEVEVNHISNEVCNELHYLAANINSDGAIKIANKLFDMKVDITLKNKKYKNSPLWHLCQEVLKKNSEEGNQLIIKCLRKKTDITLCNVAGLSVKQLIEQRGTDEMKEEMRNS</sequence>
<organism evidence="1 2">
    <name type="scientific">Terrisporobacter hibernicus</name>
    <dbReference type="NCBI Taxonomy" id="2813371"/>
    <lineage>
        <taxon>Bacteria</taxon>
        <taxon>Bacillati</taxon>
        <taxon>Bacillota</taxon>
        <taxon>Clostridia</taxon>
        <taxon>Peptostreptococcales</taxon>
        <taxon>Peptostreptococcaceae</taxon>
        <taxon>Terrisporobacter</taxon>
    </lineage>
</organism>
<dbReference type="Gene3D" id="1.25.40.20">
    <property type="entry name" value="Ankyrin repeat-containing domain"/>
    <property type="match status" value="1"/>
</dbReference>